<dbReference type="EMBL" id="UINC01101217">
    <property type="protein sequence ID" value="SVC61850.1"/>
    <property type="molecule type" value="Genomic_DNA"/>
</dbReference>
<organism evidence="1">
    <name type="scientific">marine metagenome</name>
    <dbReference type="NCBI Taxonomy" id="408172"/>
    <lineage>
        <taxon>unclassified sequences</taxon>
        <taxon>metagenomes</taxon>
        <taxon>ecological metagenomes</taxon>
    </lineage>
</organism>
<protein>
    <recommendedName>
        <fullName evidence="2">Hydantoinase B/oxoprolinase domain-containing protein</fullName>
    </recommendedName>
</protein>
<reference evidence="1" key="1">
    <citation type="submission" date="2018-05" db="EMBL/GenBank/DDBJ databases">
        <authorList>
            <person name="Lanie J.A."/>
            <person name="Ng W.-L."/>
            <person name="Kazmierczak K.M."/>
            <person name="Andrzejewski T.M."/>
            <person name="Davidsen T.M."/>
            <person name="Wayne K.J."/>
            <person name="Tettelin H."/>
            <person name="Glass J.I."/>
            <person name="Rusch D."/>
            <person name="Podicherti R."/>
            <person name="Tsui H.-C.T."/>
            <person name="Winkler M.E."/>
        </authorList>
    </citation>
    <scope>NUCLEOTIDE SEQUENCE</scope>
</reference>
<accession>A0A382NMF6</accession>
<feature type="non-terminal residue" evidence="1">
    <location>
        <position position="1"/>
    </location>
</feature>
<dbReference type="AlphaFoldDB" id="A0A382NMF6"/>
<evidence type="ECO:0000313" key="1">
    <source>
        <dbReference type="EMBL" id="SVC61850.1"/>
    </source>
</evidence>
<sequence>GAREHRINDVTVDPKGHHQLAPGDRITLIQAGGGGFGPSSGRANIAIEADLADGFVTPEGVAQDY</sequence>
<gene>
    <name evidence="1" type="ORF">METZ01_LOCUS314704</name>
</gene>
<name>A0A382NMF6_9ZZZZ</name>
<evidence type="ECO:0008006" key="2">
    <source>
        <dbReference type="Google" id="ProtNLM"/>
    </source>
</evidence>
<proteinExistence type="predicted"/>